<comment type="cofactor">
    <cofactor evidence="1">
        <name>Zn(2+)</name>
        <dbReference type="ChEBI" id="CHEBI:29105"/>
    </cofactor>
</comment>
<protein>
    <submittedName>
        <fullName evidence="13">Site-2 protease family protein</fullName>
    </submittedName>
</protein>
<feature type="transmembrane region" description="Helical" evidence="11">
    <location>
        <begin position="6"/>
        <end position="24"/>
    </location>
</feature>
<organism evidence="13 14">
    <name type="scientific">Myceligenerans crystallogenes</name>
    <dbReference type="NCBI Taxonomy" id="316335"/>
    <lineage>
        <taxon>Bacteria</taxon>
        <taxon>Bacillati</taxon>
        <taxon>Actinomycetota</taxon>
        <taxon>Actinomycetes</taxon>
        <taxon>Micrococcales</taxon>
        <taxon>Promicromonosporaceae</taxon>
        <taxon>Myceligenerans</taxon>
    </lineage>
</organism>
<feature type="transmembrane region" description="Helical" evidence="11">
    <location>
        <begin position="345"/>
        <end position="364"/>
    </location>
</feature>
<dbReference type="SMART" id="SM00228">
    <property type="entry name" value="PDZ"/>
    <property type="match status" value="1"/>
</dbReference>
<evidence type="ECO:0000256" key="3">
    <source>
        <dbReference type="ARBA" id="ARBA00007931"/>
    </source>
</evidence>
<gene>
    <name evidence="13" type="ORF">GCM10009751_34860</name>
</gene>
<dbReference type="InterPro" id="IPR001478">
    <property type="entry name" value="PDZ"/>
</dbReference>
<dbReference type="PANTHER" id="PTHR42837">
    <property type="entry name" value="REGULATOR OF SIGMA-E PROTEASE RSEP"/>
    <property type="match status" value="1"/>
</dbReference>
<dbReference type="InterPro" id="IPR004387">
    <property type="entry name" value="Pept_M50_Zn"/>
</dbReference>
<evidence type="ECO:0000256" key="8">
    <source>
        <dbReference type="ARBA" id="ARBA00022989"/>
    </source>
</evidence>
<keyword evidence="6" id="KW-0378">Hydrolase</keyword>
<keyword evidence="7" id="KW-0862">Zinc</keyword>
<evidence type="ECO:0000313" key="13">
    <source>
        <dbReference type="EMBL" id="GAA1872528.1"/>
    </source>
</evidence>
<keyword evidence="5 11" id="KW-0812">Transmembrane</keyword>
<sequence length="433" mass="45977">MSFLPWVAGFVVLLVGVLVSVALHELGHMVPAKRFGVRVSQYMVGFGPTLWSRVRGETEYGVKAIPLGGYVRLVGMMPPAPEGRGRGSGFFSQMIADARDQSVEEIHPGEEHRAFYNLPARQKIIVMLGGPVMNLVIALVVFGILIVGFGLPTGQPTTQVGAVSECVPAAVVSAAQGEQECTDTPVPAAEAGLEPGDVITSYDGVAVTGWEQLVGLIEQSPGRTVPVVVDRDGAAVELEITPIATEKQVSDDDAGELVTRESGFIGMSPMAEIRTEWYEAFPAVGQQTWDTMVMVATLPPRIADTARQAFTAEERSPDSVTSVVGVGWVLGDIIALDAPWEDKFAAILSILGGLNIALFVFNLIPLLPLDGGHVVNALYEAGKRAVHKLRGLPRPGPADVARLTPATYVVFLALIAVGGLLFVADLVDPVRIT</sequence>
<dbReference type="CDD" id="cd23081">
    <property type="entry name" value="cpPDZ_EcRseP-like"/>
    <property type="match status" value="1"/>
</dbReference>
<evidence type="ECO:0000259" key="12">
    <source>
        <dbReference type="SMART" id="SM00228"/>
    </source>
</evidence>
<keyword evidence="14" id="KW-1185">Reference proteome</keyword>
<evidence type="ECO:0000256" key="1">
    <source>
        <dbReference type="ARBA" id="ARBA00001947"/>
    </source>
</evidence>
<evidence type="ECO:0000256" key="11">
    <source>
        <dbReference type="SAM" id="Phobius"/>
    </source>
</evidence>
<dbReference type="InterPro" id="IPR008915">
    <property type="entry name" value="Peptidase_M50"/>
</dbReference>
<keyword evidence="8 11" id="KW-1133">Transmembrane helix</keyword>
<evidence type="ECO:0000256" key="9">
    <source>
        <dbReference type="ARBA" id="ARBA00023049"/>
    </source>
</evidence>
<evidence type="ECO:0000256" key="4">
    <source>
        <dbReference type="ARBA" id="ARBA00022670"/>
    </source>
</evidence>
<proteinExistence type="inferred from homology"/>
<comment type="subcellular location">
    <subcellularLocation>
        <location evidence="2">Membrane</location>
        <topology evidence="2">Multi-pass membrane protein</topology>
    </subcellularLocation>
</comment>
<dbReference type="Pfam" id="PF02163">
    <property type="entry name" value="Peptidase_M50"/>
    <property type="match status" value="1"/>
</dbReference>
<dbReference type="RefSeq" id="WP_344105417.1">
    <property type="nucleotide sequence ID" value="NZ_BAAANL010000008.1"/>
</dbReference>
<dbReference type="Gene3D" id="2.30.42.10">
    <property type="match status" value="1"/>
</dbReference>
<dbReference type="SUPFAM" id="SSF50156">
    <property type="entry name" value="PDZ domain-like"/>
    <property type="match status" value="1"/>
</dbReference>
<keyword evidence="10 11" id="KW-0472">Membrane</keyword>
<feature type="transmembrane region" description="Helical" evidence="11">
    <location>
        <begin position="124"/>
        <end position="151"/>
    </location>
</feature>
<evidence type="ECO:0000313" key="14">
    <source>
        <dbReference type="Proteomes" id="UP001501094"/>
    </source>
</evidence>
<dbReference type="Pfam" id="PF17820">
    <property type="entry name" value="PDZ_6"/>
    <property type="match status" value="1"/>
</dbReference>
<comment type="similarity">
    <text evidence="3">Belongs to the peptidase M50B family.</text>
</comment>
<evidence type="ECO:0000256" key="10">
    <source>
        <dbReference type="ARBA" id="ARBA00023136"/>
    </source>
</evidence>
<evidence type="ECO:0000256" key="7">
    <source>
        <dbReference type="ARBA" id="ARBA00022833"/>
    </source>
</evidence>
<feature type="transmembrane region" description="Helical" evidence="11">
    <location>
        <begin position="406"/>
        <end position="427"/>
    </location>
</feature>
<evidence type="ECO:0000256" key="6">
    <source>
        <dbReference type="ARBA" id="ARBA00022801"/>
    </source>
</evidence>
<dbReference type="CDD" id="cd06163">
    <property type="entry name" value="S2P-M50_PDZ_RseP-like"/>
    <property type="match status" value="1"/>
</dbReference>
<dbReference type="InterPro" id="IPR041489">
    <property type="entry name" value="PDZ_6"/>
</dbReference>
<accession>A0ABN2NLM5</accession>
<feature type="domain" description="PDZ" evidence="12">
    <location>
        <begin position="140"/>
        <end position="233"/>
    </location>
</feature>
<keyword evidence="4 13" id="KW-0645">Protease</keyword>
<dbReference type="GO" id="GO:0008233">
    <property type="term" value="F:peptidase activity"/>
    <property type="evidence" value="ECO:0007669"/>
    <property type="project" value="UniProtKB-KW"/>
</dbReference>
<dbReference type="PANTHER" id="PTHR42837:SF2">
    <property type="entry name" value="MEMBRANE METALLOPROTEASE ARASP2, CHLOROPLASTIC-RELATED"/>
    <property type="match status" value="1"/>
</dbReference>
<name>A0ABN2NLM5_9MICO</name>
<evidence type="ECO:0000256" key="2">
    <source>
        <dbReference type="ARBA" id="ARBA00004141"/>
    </source>
</evidence>
<evidence type="ECO:0000256" key="5">
    <source>
        <dbReference type="ARBA" id="ARBA00022692"/>
    </source>
</evidence>
<dbReference type="GO" id="GO:0006508">
    <property type="term" value="P:proteolysis"/>
    <property type="evidence" value="ECO:0007669"/>
    <property type="project" value="UniProtKB-KW"/>
</dbReference>
<dbReference type="InterPro" id="IPR036034">
    <property type="entry name" value="PDZ_sf"/>
</dbReference>
<comment type="caution">
    <text evidence="13">The sequence shown here is derived from an EMBL/GenBank/DDBJ whole genome shotgun (WGS) entry which is preliminary data.</text>
</comment>
<dbReference type="Proteomes" id="UP001501094">
    <property type="component" value="Unassembled WGS sequence"/>
</dbReference>
<reference evidence="13 14" key="1">
    <citation type="journal article" date="2019" name="Int. J. Syst. Evol. Microbiol.">
        <title>The Global Catalogue of Microorganisms (GCM) 10K type strain sequencing project: providing services to taxonomists for standard genome sequencing and annotation.</title>
        <authorList>
            <consortium name="The Broad Institute Genomics Platform"/>
            <consortium name="The Broad Institute Genome Sequencing Center for Infectious Disease"/>
            <person name="Wu L."/>
            <person name="Ma J."/>
        </authorList>
    </citation>
    <scope>NUCLEOTIDE SEQUENCE [LARGE SCALE GENOMIC DNA]</scope>
    <source>
        <strain evidence="13 14">JCM 14326</strain>
    </source>
</reference>
<dbReference type="EMBL" id="BAAANL010000008">
    <property type="protein sequence ID" value="GAA1872528.1"/>
    <property type="molecule type" value="Genomic_DNA"/>
</dbReference>
<keyword evidence="9" id="KW-0482">Metalloprotease</keyword>